<feature type="compositionally biased region" description="Basic residues" evidence="8">
    <location>
        <begin position="32"/>
        <end position="42"/>
    </location>
</feature>
<evidence type="ECO:0000256" key="5">
    <source>
        <dbReference type="ARBA" id="ARBA00022969"/>
    </source>
</evidence>
<evidence type="ECO:0000256" key="4">
    <source>
        <dbReference type="ARBA" id="ARBA00022801"/>
    </source>
</evidence>
<dbReference type="SMART" id="SM00644">
    <property type="entry name" value="Ami_2"/>
    <property type="match status" value="1"/>
</dbReference>
<keyword evidence="6" id="KW-0178">Competence</keyword>
<keyword evidence="4 10" id="KW-0378">Hydrolase</keyword>
<evidence type="ECO:0000256" key="7">
    <source>
        <dbReference type="ARBA" id="ARBA00023316"/>
    </source>
</evidence>
<keyword evidence="5" id="KW-0749">Sporulation</keyword>
<dbReference type="InterPro" id="IPR002502">
    <property type="entry name" value="Amidase_domain"/>
</dbReference>
<dbReference type="AlphaFoldDB" id="A0A1C6FW91"/>
<proteinExistence type="inferred from homology"/>
<dbReference type="PANTHER" id="PTHR30417">
    <property type="entry name" value="N-ACETYLMURAMOYL-L-ALANINE AMIDASE AMID"/>
    <property type="match status" value="1"/>
</dbReference>
<accession>A0A1C6FW91</accession>
<gene>
    <name evidence="10" type="primary">cwlH</name>
    <name evidence="10" type="ORF">SAMEA3545359_00127</name>
</gene>
<dbReference type="EC" id="3.5.1.28" evidence="3"/>
<feature type="region of interest" description="Disordered" evidence="8">
    <location>
        <begin position="1"/>
        <end position="48"/>
    </location>
</feature>
<dbReference type="GO" id="GO:0009253">
    <property type="term" value="P:peptidoglycan catabolic process"/>
    <property type="evidence" value="ECO:0007669"/>
    <property type="project" value="InterPro"/>
</dbReference>
<evidence type="ECO:0000256" key="6">
    <source>
        <dbReference type="ARBA" id="ARBA00023287"/>
    </source>
</evidence>
<dbReference type="GO" id="GO:0030420">
    <property type="term" value="P:establishment of competence for transformation"/>
    <property type="evidence" value="ECO:0007669"/>
    <property type="project" value="UniProtKB-KW"/>
</dbReference>
<dbReference type="SUPFAM" id="SSF55846">
    <property type="entry name" value="N-acetylmuramoyl-L-alanine amidase-like"/>
    <property type="match status" value="1"/>
</dbReference>
<comment type="similarity">
    <text evidence="2">Belongs to the N-acetylmuramoyl-L-alanine amidase 2 family.</text>
</comment>
<dbReference type="Gene3D" id="3.40.80.10">
    <property type="entry name" value="Peptidoglycan recognition protein-like"/>
    <property type="match status" value="1"/>
</dbReference>
<dbReference type="EMBL" id="FMHG01000001">
    <property type="protein sequence ID" value="SCJ37064.1"/>
    <property type="molecule type" value="Genomic_DNA"/>
</dbReference>
<feature type="domain" description="N-acetylmuramoyl-L-alanine amidase" evidence="9">
    <location>
        <begin position="100"/>
        <end position="248"/>
    </location>
</feature>
<comment type="catalytic activity">
    <reaction evidence="1">
        <text>Hydrolyzes the link between N-acetylmuramoyl residues and L-amino acid residues in certain cell-wall glycopeptides.</text>
        <dbReference type="EC" id="3.5.1.28"/>
    </reaction>
</comment>
<dbReference type="CDD" id="cd06583">
    <property type="entry name" value="PGRP"/>
    <property type="match status" value="1"/>
</dbReference>
<evidence type="ECO:0000256" key="3">
    <source>
        <dbReference type="ARBA" id="ARBA00011901"/>
    </source>
</evidence>
<keyword evidence="7" id="KW-0961">Cell wall biogenesis/degradation</keyword>
<evidence type="ECO:0000256" key="8">
    <source>
        <dbReference type="SAM" id="MobiDB-lite"/>
    </source>
</evidence>
<dbReference type="Pfam" id="PF01510">
    <property type="entry name" value="Amidase_2"/>
    <property type="match status" value="1"/>
</dbReference>
<dbReference type="InterPro" id="IPR036505">
    <property type="entry name" value="Amidase/PGRP_sf"/>
</dbReference>
<reference evidence="10" key="1">
    <citation type="submission" date="2015-09" db="EMBL/GenBank/DDBJ databases">
        <authorList>
            <consortium name="Pathogen Informatics"/>
        </authorList>
    </citation>
    <scope>NUCLEOTIDE SEQUENCE</scope>
    <source>
        <strain evidence="10">2789STDY5834896</strain>
    </source>
</reference>
<evidence type="ECO:0000256" key="2">
    <source>
        <dbReference type="ARBA" id="ARBA00007553"/>
    </source>
</evidence>
<evidence type="ECO:0000259" key="9">
    <source>
        <dbReference type="SMART" id="SM00644"/>
    </source>
</evidence>
<name>A0A1C6FW91_9FIRM</name>
<dbReference type="GO" id="GO:0071555">
    <property type="term" value="P:cell wall organization"/>
    <property type="evidence" value="ECO:0007669"/>
    <property type="project" value="UniProtKB-KW"/>
</dbReference>
<dbReference type="InterPro" id="IPR051206">
    <property type="entry name" value="NAMLAA_amidase_2"/>
</dbReference>
<evidence type="ECO:0000313" key="10">
    <source>
        <dbReference type="EMBL" id="SCJ37064.1"/>
    </source>
</evidence>
<feature type="compositionally biased region" description="Basic residues" evidence="8">
    <location>
        <begin position="9"/>
        <end position="25"/>
    </location>
</feature>
<organism evidence="10">
    <name type="scientific">uncultured Anaerotruncus sp</name>
    <dbReference type="NCBI Taxonomy" id="905011"/>
    <lineage>
        <taxon>Bacteria</taxon>
        <taxon>Bacillati</taxon>
        <taxon>Bacillota</taxon>
        <taxon>Clostridia</taxon>
        <taxon>Eubacteriales</taxon>
        <taxon>Oscillospiraceae</taxon>
        <taxon>Anaerotruncus</taxon>
        <taxon>environmental samples</taxon>
    </lineage>
</organism>
<dbReference type="GO" id="GO:0030435">
    <property type="term" value="P:sporulation resulting in formation of a cellular spore"/>
    <property type="evidence" value="ECO:0007669"/>
    <property type="project" value="UniProtKB-KW"/>
</dbReference>
<protein>
    <recommendedName>
        <fullName evidence="3">N-acetylmuramoyl-L-alanine amidase</fullName>
        <ecNumber evidence="3">3.5.1.28</ecNumber>
    </recommendedName>
</protein>
<dbReference type="PANTHER" id="PTHR30417:SF11">
    <property type="entry name" value="N-ACETYLMURAMOYL-L-ALANINE AMIDASE XLYA"/>
    <property type="match status" value="1"/>
</dbReference>
<sequence length="255" mass="28478">MTILFTLPKPRRRSPAAKPRPRTRPRSAAGRRPPRPGKRRPGKNFFHTPAGRRTLLALILVVLVAAMAGVSWWRYNGKNKEPSQPDEVLGVPVHTDYLPEGIEGRPGIQRQVKWVVIHETGNPAAGSNAAAHNTYIHKKAQTDSLSWHYTVDESEIYHHLPDNEVAWHAGDKLTKNGGNLNGIGIEICINEDGNYDQAVDNAAKLTAYLLHYYKLGTDHIKQHGDFISKNCPEIMRNAGAFPAFVQKVQGYLDQM</sequence>
<dbReference type="GO" id="GO:0008745">
    <property type="term" value="F:N-acetylmuramoyl-L-alanine amidase activity"/>
    <property type="evidence" value="ECO:0007669"/>
    <property type="project" value="UniProtKB-EC"/>
</dbReference>
<evidence type="ECO:0000256" key="1">
    <source>
        <dbReference type="ARBA" id="ARBA00001561"/>
    </source>
</evidence>
<dbReference type="GO" id="GO:0009254">
    <property type="term" value="P:peptidoglycan turnover"/>
    <property type="evidence" value="ECO:0007669"/>
    <property type="project" value="TreeGrafter"/>
</dbReference>